<comment type="caution">
    <text evidence="2">The sequence shown here is derived from an EMBL/GenBank/DDBJ whole genome shotgun (WGS) entry which is preliminary data.</text>
</comment>
<keyword evidence="3" id="KW-1185">Reference proteome</keyword>
<sequence>MKRLVRYGAWCLSTMLANPAAAADDARANRGNDPFFQVSSAIPACPLPLGPLQTQHEWREQAHYRAERGTSCWAEGRCRLPNSYRYDTEIAAAVQRRLAYIEPAMHWHEKTTLWLLLQRRFIYLQGCVAPDFDSRQFLLELGKTADVEQVIDQTTADPRAKLLPYRTLAEPDKALAKPGQ</sequence>
<accession>A0ABV7EZV3</accession>
<keyword evidence="1" id="KW-0732">Signal</keyword>
<evidence type="ECO:0000256" key="1">
    <source>
        <dbReference type="SAM" id="SignalP"/>
    </source>
</evidence>
<dbReference type="RefSeq" id="WP_390321856.1">
    <property type="nucleotide sequence ID" value="NZ_JBHRTP010000027.1"/>
</dbReference>
<reference evidence="3" key="1">
    <citation type="journal article" date="2019" name="Int. J. Syst. Evol. Microbiol.">
        <title>The Global Catalogue of Microorganisms (GCM) 10K type strain sequencing project: providing services to taxonomists for standard genome sequencing and annotation.</title>
        <authorList>
            <consortium name="The Broad Institute Genomics Platform"/>
            <consortium name="The Broad Institute Genome Sequencing Center for Infectious Disease"/>
            <person name="Wu L."/>
            <person name="Ma J."/>
        </authorList>
    </citation>
    <scope>NUCLEOTIDE SEQUENCE [LARGE SCALE GENOMIC DNA]</scope>
    <source>
        <strain evidence="3">KCTC 42986</strain>
    </source>
</reference>
<dbReference type="Proteomes" id="UP001595530">
    <property type="component" value="Unassembled WGS sequence"/>
</dbReference>
<organism evidence="2 3">
    <name type="scientific">Undibacterium arcticum</name>
    <dbReference type="NCBI Taxonomy" id="1762892"/>
    <lineage>
        <taxon>Bacteria</taxon>
        <taxon>Pseudomonadati</taxon>
        <taxon>Pseudomonadota</taxon>
        <taxon>Betaproteobacteria</taxon>
        <taxon>Burkholderiales</taxon>
        <taxon>Oxalobacteraceae</taxon>
        <taxon>Undibacterium</taxon>
    </lineage>
</organism>
<feature type="chain" id="PRO_5046084265" description="BON domain-containing protein" evidence="1">
    <location>
        <begin position="23"/>
        <end position="180"/>
    </location>
</feature>
<evidence type="ECO:0008006" key="4">
    <source>
        <dbReference type="Google" id="ProtNLM"/>
    </source>
</evidence>
<gene>
    <name evidence="2" type="ORF">ACFOFO_10170</name>
</gene>
<feature type="signal peptide" evidence="1">
    <location>
        <begin position="1"/>
        <end position="22"/>
    </location>
</feature>
<name>A0ABV7EZV3_9BURK</name>
<protein>
    <recommendedName>
        <fullName evidence="4">BON domain-containing protein</fullName>
    </recommendedName>
</protein>
<evidence type="ECO:0000313" key="2">
    <source>
        <dbReference type="EMBL" id="MFC3108322.1"/>
    </source>
</evidence>
<proteinExistence type="predicted"/>
<dbReference type="EMBL" id="JBHRTP010000027">
    <property type="protein sequence ID" value="MFC3108322.1"/>
    <property type="molecule type" value="Genomic_DNA"/>
</dbReference>
<evidence type="ECO:0000313" key="3">
    <source>
        <dbReference type="Proteomes" id="UP001595530"/>
    </source>
</evidence>